<dbReference type="Bgee" id="ENSLOCG00000009846">
    <property type="expression patterns" value="Expressed in ovary and 13 other cell types or tissues"/>
</dbReference>
<name>W5MUH3_LEPOC</name>
<dbReference type="EMBL" id="AHAT01016467">
    <property type="status" value="NOT_ANNOTATED_CDS"/>
    <property type="molecule type" value="Genomic_DNA"/>
</dbReference>
<dbReference type="STRING" id="7918.ENSLOCP00000012032"/>
<dbReference type="EMBL" id="AHAT01016474">
    <property type="status" value="NOT_ANNOTATED_CDS"/>
    <property type="molecule type" value="Genomic_DNA"/>
</dbReference>
<dbReference type="OrthoDB" id="18937at2759"/>
<sequence>MLGSERGVVEEWLSEFKALPENQIPSYAATLHRKKTLVPALYRVIQDSHNELLEPVCHQLFELYRSSEDKLKRFTLQFLPELVWVYLRVTASRDRQSNGCIEALLLGIYNLEIVDKDGNSKLLSFTIPSLSKPSIYHEPSSLGSMALTEGALSQHDLIRVVYSDLHPQRETFTAQNRFEVLCFLMLCYNSAAVYMPCSSYQSACRMCSRLCVCGFPRQHQKQWKELCGRVVLDPEFMVQMLTSVYHAIYNGEWDLGREALDDIIYRAQLELYSQPLLVANAMKSSLPATAPDVSQGRKVLQVEVTPTVTRISRTAITTASIRRHRWKREDAEGMSGGEDSINLNDPDEGFSSGASNSSQPSGTKQVAVGSGGWPPIQRNSTKKGMVGRMTREREMVGAASSIKHGDLSVEPQVVLRRHHQRQQSPPPASPPAVSIDAIELSPMKKHLSLPASQSLVRTASATSSKSFDYMNGSRVTRGGSVLEGMGNLTAGSTHRYSTISLQEERLVGRGEDTKELLSPGAPLTKQSRSPSFNMQIISQV</sequence>
<feature type="compositionally biased region" description="Low complexity" evidence="7">
    <location>
        <begin position="349"/>
        <end position="362"/>
    </location>
</feature>
<dbReference type="EMBL" id="AHAT01016473">
    <property type="status" value="NOT_ANNOTATED_CDS"/>
    <property type="molecule type" value="Genomic_DNA"/>
</dbReference>
<comment type="similarity">
    <text evidence="6">Belongs to the Hyccin family.</text>
</comment>
<feature type="region of interest" description="Disordered" evidence="7">
    <location>
        <begin position="327"/>
        <end position="387"/>
    </location>
</feature>
<dbReference type="InterPro" id="IPR018619">
    <property type="entry name" value="Hyccin"/>
</dbReference>
<dbReference type="eggNOG" id="KOG4688">
    <property type="taxonomic scope" value="Eukaryota"/>
</dbReference>
<dbReference type="RefSeq" id="XP_006636722.1">
    <property type="nucleotide sequence ID" value="XM_006636659.2"/>
</dbReference>
<keyword evidence="9" id="KW-1185">Reference proteome</keyword>
<dbReference type="PANTHER" id="PTHR31220">
    <property type="entry name" value="HYCCIN RELATED"/>
    <property type="match status" value="1"/>
</dbReference>
<reference evidence="8" key="2">
    <citation type="submission" date="2025-08" db="UniProtKB">
        <authorList>
            <consortium name="Ensembl"/>
        </authorList>
    </citation>
    <scope>IDENTIFICATION</scope>
</reference>
<protein>
    <submittedName>
        <fullName evidence="8">Hyccin PI4KA lipid kinase complex subunit 2</fullName>
    </submittedName>
</protein>
<evidence type="ECO:0000256" key="3">
    <source>
        <dbReference type="ARBA" id="ARBA00022475"/>
    </source>
</evidence>
<evidence type="ECO:0000313" key="8">
    <source>
        <dbReference type="Ensembl" id="ENSLOCP00000012032.1"/>
    </source>
</evidence>
<dbReference type="EMBL" id="AHAT01016470">
    <property type="status" value="NOT_ANNOTATED_CDS"/>
    <property type="molecule type" value="Genomic_DNA"/>
</dbReference>
<dbReference type="KEGG" id="loc:102684867"/>
<dbReference type="EMBL" id="AHAT01016475">
    <property type="status" value="NOT_ANNOTATED_CDS"/>
    <property type="molecule type" value="Genomic_DNA"/>
</dbReference>
<dbReference type="OMA" id="SIYHEXF"/>
<comment type="subcellular location">
    <subcellularLocation>
        <location evidence="1">Cell membrane</location>
    </subcellularLocation>
    <subcellularLocation>
        <location evidence="2">Cytoplasm</location>
        <location evidence="2">Cytosol</location>
    </subcellularLocation>
</comment>
<reference evidence="8" key="3">
    <citation type="submission" date="2025-09" db="UniProtKB">
        <authorList>
            <consortium name="Ensembl"/>
        </authorList>
    </citation>
    <scope>IDENTIFICATION</scope>
</reference>
<keyword evidence="3" id="KW-1003">Cell membrane</keyword>
<evidence type="ECO:0000256" key="1">
    <source>
        <dbReference type="ARBA" id="ARBA00004236"/>
    </source>
</evidence>
<dbReference type="Pfam" id="PF09790">
    <property type="entry name" value="Hyccin"/>
    <property type="match status" value="1"/>
</dbReference>
<dbReference type="GeneID" id="102684867"/>
<proteinExistence type="inferred from homology"/>
<dbReference type="GO" id="GO:0005829">
    <property type="term" value="C:cytosol"/>
    <property type="evidence" value="ECO:0007669"/>
    <property type="project" value="UniProtKB-SubCell"/>
</dbReference>
<reference evidence="9" key="1">
    <citation type="submission" date="2011-12" db="EMBL/GenBank/DDBJ databases">
        <title>The Draft Genome of Lepisosteus oculatus.</title>
        <authorList>
            <consortium name="The Broad Institute Genome Assembly &amp; Analysis Group"/>
            <consortium name="Computational R&amp;D Group"/>
            <consortium name="and Sequencing Platform"/>
            <person name="Di Palma F."/>
            <person name="Alfoldi J."/>
            <person name="Johnson J."/>
            <person name="Berlin A."/>
            <person name="Gnerre S."/>
            <person name="Jaffe D."/>
            <person name="MacCallum I."/>
            <person name="Young S."/>
            <person name="Walker B.J."/>
            <person name="Lander E.S."/>
            <person name="Lindblad-Toh K."/>
        </authorList>
    </citation>
    <scope>NUCLEOTIDE SEQUENCE [LARGE SCALE GENOMIC DNA]</scope>
</reference>
<dbReference type="GeneTree" id="ENSGT00390000011295"/>
<evidence type="ECO:0000256" key="5">
    <source>
        <dbReference type="ARBA" id="ARBA00023136"/>
    </source>
</evidence>
<dbReference type="Proteomes" id="UP000018468">
    <property type="component" value="Linkage group LG12"/>
</dbReference>
<dbReference type="EMBL" id="AHAT01016472">
    <property type="status" value="NOT_ANNOTATED_CDS"/>
    <property type="molecule type" value="Genomic_DNA"/>
</dbReference>
<dbReference type="GO" id="GO:0005886">
    <property type="term" value="C:plasma membrane"/>
    <property type="evidence" value="ECO:0000318"/>
    <property type="project" value="GO_Central"/>
</dbReference>
<evidence type="ECO:0000256" key="2">
    <source>
        <dbReference type="ARBA" id="ARBA00004514"/>
    </source>
</evidence>
<evidence type="ECO:0000313" key="9">
    <source>
        <dbReference type="Proteomes" id="UP000018468"/>
    </source>
</evidence>
<keyword evidence="4" id="KW-0963">Cytoplasm</keyword>
<feature type="compositionally biased region" description="Polar residues" evidence="7">
    <location>
        <begin position="524"/>
        <end position="540"/>
    </location>
</feature>
<evidence type="ECO:0000256" key="6">
    <source>
        <dbReference type="ARBA" id="ARBA00034482"/>
    </source>
</evidence>
<evidence type="ECO:0000256" key="4">
    <source>
        <dbReference type="ARBA" id="ARBA00022490"/>
    </source>
</evidence>
<dbReference type="HOGENOM" id="CLU_027457_3_0_1"/>
<dbReference type="GO" id="GO:0046854">
    <property type="term" value="P:phosphatidylinositol phosphate biosynthetic process"/>
    <property type="evidence" value="ECO:0000318"/>
    <property type="project" value="GO_Central"/>
</dbReference>
<dbReference type="Ensembl" id="ENSLOCT00000012053.1">
    <property type="protein sequence ID" value="ENSLOCP00000012032.1"/>
    <property type="gene ID" value="ENSLOCG00000009846.1"/>
</dbReference>
<dbReference type="PANTHER" id="PTHR31220:SF3">
    <property type="entry name" value="HYCCIN 2"/>
    <property type="match status" value="1"/>
</dbReference>
<accession>W5MUH3</accession>
<dbReference type="AlphaFoldDB" id="W5MUH3"/>
<evidence type="ECO:0000256" key="7">
    <source>
        <dbReference type="SAM" id="MobiDB-lite"/>
    </source>
</evidence>
<dbReference type="FunCoup" id="W5MUH3">
    <property type="interactions" value="915"/>
</dbReference>
<keyword evidence="5" id="KW-0472">Membrane</keyword>
<dbReference type="EMBL" id="AHAT01016468">
    <property type="status" value="NOT_ANNOTATED_CDS"/>
    <property type="molecule type" value="Genomic_DNA"/>
</dbReference>
<dbReference type="GO" id="GO:0072659">
    <property type="term" value="P:protein localization to plasma membrane"/>
    <property type="evidence" value="ECO:0000318"/>
    <property type="project" value="GO_Central"/>
</dbReference>
<feature type="region of interest" description="Disordered" evidence="7">
    <location>
        <begin position="511"/>
        <end position="540"/>
    </location>
</feature>
<dbReference type="EMBL" id="AHAT01016469">
    <property type="status" value="NOT_ANNOTATED_CDS"/>
    <property type="molecule type" value="Genomic_DNA"/>
</dbReference>
<dbReference type="EMBL" id="AHAT01016476">
    <property type="status" value="NOT_ANNOTATED_CDS"/>
    <property type="molecule type" value="Genomic_DNA"/>
</dbReference>
<dbReference type="InParanoid" id="W5MUH3"/>
<dbReference type="EMBL" id="AHAT01016471">
    <property type="status" value="NOT_ANNOTATED_CDS"/>
    <property type="molecule type" value="Genomic_DNA"/>
</dbReference>
<organism evidence="8 9">
    <name type="scientific">Lepisosteus oculatus</name>
    <name type="common">Spotted gar</name>
    <dbReference type="NCBI Taxonomy" id="7918"/>
    <lineage>
        <taxon>Eukaryota</taxon>
        <taxon>Metazoa</taxon>
        <taxon>Chordata</taxon>
        <taxon>Craniata</taxon>
        <taxon>Vertebrata</taxon>
        <taxon>Euteleostomi</taxon>
        <taxon>Actinopterygii</taxon>
        <taxon>Neopterygii</taxon>
        <taxon>Holostei</taxon>
        <taxon>Semionotiformes</taxon>
        <taxon>Lepisosteidae</taxon>
        <taxon>Lepisosteus</taxon>
    </lineage>
</organism>